<dbReference type="Proteomes" id="UP000010121">
    <property type="component" value="Unassembled WGS sequence"/>
</dbReference>
<dbReference type="STRING" id="371731.Rsw2DRAFT_1519"/>
<dbReference type="eggNOG" id="COG1520">
    <property type="taxonomic scope" value="Bacteria"/>
</dbReference>
<evidence type="ECO:0000259" key="2">
    <source>
        <dbReference type="Pfam" id="PF13360"/>
    </source>
</evidence>
<gene>
    <name evidence="3" type="primary">foxY</name>
    <name evidence="4" type="ORF">Rsw2DRAFT_1519</name>
</gene>
<dbReference type="PANTHER" id="PTHR34512:SF30">
    <property type="entry name" value="OUTER MEMBRANE PROTEIN ASSEMBLY FACTOR BAMB"/>
    <property type="match status" value="1"/>
</dbReference>
<dbReference type="SMART" id="SM00564">
    <property type="entry name" value="PQQ"/>
    <property type="match status" value="5"/>
</dbReference>
<dbReference type="EMBL" id="ACYY01000008">
    <property type="protein sequence ID" value="EEW25475.1"/>
    <property type="molecule type" value="Genomic_DNA"/>
</dbReference>
<feature type="chain" id="PRO_5007634430" evidence="1">
    <location>
        <begin position="27"/>
        <end position="362"/>
    </location>
</feature>
<dbReference type="AlphaFoldDB" id="A3DTD9"/>
<evidence type="ECO:0000313" key="4">
    <source>
        <dbReference type="EMBL" id="EEW25475.1"/>
    </source>
</evidence>
<dbReference type="InterPro" id="IPR011047">
    <property type="entry name" value="Quinoprotein_ADH-like_sf"/>
</dbReference>
<evidence type="ECO:0000313" key="3">
    <source>
        <dbReference type="EMBL" id="ABD36083.1"/>
    </source>
</evidence>
<dbReference type="InterPro" id="IPR002372">
    <property type="entry name" value="PQQ_rpt_dom"/>
</dbReference>
<proteinExistence type="predicted"/>
<evidence type="ECO:0000256" key="1">
    <source>
        <dbReference type="SAM" id="SignalP"/>
    </source>
</evidence>
<dbReference type="EMBL" id="DQ381537">
    <property type="protein sequence ID" value="ABD36083.1"/>
    <property type="molecule type" value="Genomic_DNA"/>
</dbReference>
<dbReference type="SMR" id="A3DTD9"/>
<protein>
    <submittedName>
        <fullName evidence="3">FoxY</fullName>
    </submittedName>
    <submittedName>
        <fullName evidence="4">Pyrrolo-quinoline quinone</fullName>
    </submittedName>
</protein>
<dbReference type="InterPro" id="IPR018391">
    <property type="entry name" value="PQQ_b-propeller_rpt"/>
</dbReference>
<sequence>MRVTPNRRLVLQSLIAGLVFRPAVLAAQDLPELAALRRWKTGNAVLNPLAYGEDRLLFCGDKTIGAIAPDAAQPLWQLPHGFDKAAEFRPRPAAAKVICGGRFWLAGYDAATGTELWRHAAKIQIGVPFVTPTHTLFGDGHWLIALDTATGAELWRFAAIEDTIIAYAPVADADTAYVGPGDGRLYALSLADGSLKWAVDGRAQWQYLRQISIEDGILVAGTYHENLKGLSLADGRELWSFYAGNFINSQLVRDGSAYLWSPTGYVYAIDTHSGAIRWRYQTTDYDNTRSNWASVVAELQAFDGKLYALSLDHVLHRLDSATGTDHAEWRMPDKIRYALLPVAGHGIAFPTESAEVLLTAFP</sequence>
<feature type="signal peptide" evidence="1">
    <location>
        <begin position="1"/>
        <end position="26"/>
    </location>
</feature>
<keyword evidence="1" id="KW-0732">Signal</keyword>
<name>A3DTD9_9RHOB</name>
<evidence type="ECO:0000313" key="5">
    <source>
        <dbReference type="Proteomes" id="UP000010121"/>
    </source>
</evidence>
<feature type="domain" description="Pyrrolo-quinoline quinone repeat" evidence="2">
    <location>
        <begin position="104"/>
        <end position="240"/>
    </location>
</feature>
<keyword evidence="5" id="KW-1185">Reference proteome</keyword>
<dbReference type="InterPro" id="IPR015943">
    <property type="entry name" value="WD40/YVTN_repeat-like_dom_sf"/>
</dbReference>
<reference evidence="3" key="1">
    <citation type="journal article" date="2007" name="J. Bacteriol.">
        <title>The fox operon from Rhodobacter strain SW2 promotes phototrophic Fe(II) oxidation in Rhodobacter capsulatus SB1003.</title>
        <authorList>
            <person name="Croal L.R."/>
            <person name="Jiao Y."/>
            <person name="Newman D.K."/>
        </authorList>
    </citation>
    <scope>NUCLEOTIDE SEQUENCE</scope>
    <source>
        <strain evidence="3">SW2</strain>
    </source>
</reference>
<organism evidence="3">
    <name type="scientific">Rhodobacter ferrooxidans</name>
    <dbReference type="NCBI Taxonomy" id="371731"/>
    <lineage>
        <taxon>Bacteria</taxon>
        <taxon>Pseudomonadati</taxon>
        <taxon>Pseudomonadota</taxon>
        <taxon>Alphaproteobacteria</taxon>
        <taxon>Rhodobacterales</taxon>
        <taxon>Rhodobacter group</taxon>
        <taxon>Rhodobacter</taxon>
    </lineage>
</organism>
<accession>A3DTD9</accession>
<reference evidence="4 5" key="2">
    <citation type="submission" date="2009-08" db="EMBL/GenBank/DDBJ databases">
        <title>The draft genome of Rhodobacter sp. SW2.</title>
        <authorList>
            <consortium name="US DOE Joint Genome Institute (JGI-PGF)"/>
            <person name="Lucas S."/>
            <person name="Copeland A."/>
            <person name="Lapidus A."/>
            <person name="Glavina del Rio T."/>
            <person name="Tice H."/>
            <person name="Bruce D."/>
            <person name="Goodwin L."/>
            <person name="Pitluck S."/>
            <person name="Larimer F."/>
            <person name="Land M.L."/>
            <person name="Hauser L."/>
            <person name="Emerson D."/>
        </authorList>
    </citation>
    <scope>NUCLEOTIDE SEQUENCE [LARGE SCALE GENOMIC DNA]</scope>
    <source>
        <strain evidence="4 5">SW2</strain>
    </source>
</reference>
<dbReference type="SUPFAM" id="SSF50998">
    <property type="entry name" value="Quinoprotein alcohol dehydrogenase-like"/>
    <property type="match status" value="1"/>
</dbReference>
<dbReference type="Gene3D" id="2.130.10.10">
    <property type="entry name" value="YVTN repeat-like/Quinoprotein amine dehydrogenase"/>
    <property type="match status" value="1"/>
</dbReference>
<dbReference type="OrthoDB" id="5290752at2"/>
<dbReference type="PANTHER" id="PTHR34512">
    <property type="entry name" value="CELL SURFACE PROTEIN"/>
    <property type="match status" value="1"/>
</dbReference>
<dbReference type="Pfam" id="PF13360">
    <property type="entry name" value="PQQ_2"/>
    <property type="match status" value="1"/>
</dbReference>